<dbReference type="Pfam" id="PF00893">
    <property type="entry name" value="Multi_Drug_Res"/>
    <property type="match status" value="1"/>
</dbReference>
<comment type="subcellular location">
    <subcellularLocation>
        <location evidence="1 7">Cell membrane</location>
        <topology evidence="1 7">Multi-pass membrane protein</topology>
    </subcellularLocation>
</comment>
<dbReference type="GO" id="GO:0022857">
    <property type="term" value="F:transmembrane transporter activity"/>
    <property type="evidence" value="ECO:0007669"/>
    <property type="project" value="InterPro"/>
</dbReference>
<evidence type="ECO:0000256" key="4">
    <source>
        <dbReference type="ARBA" id="ARBA00022692"/>
    </source>
</evidence>
<dbReference type="InterPro" id="IPR045324">
    <property type="entry name" value="Small_multidrug_res"/>
</dbReference>
<evidence type="ECO:0000256" key="5">
    <source>
        <dbReference type="ARBA" id="ARBA00022989"/>
    </source>
</evidence>
<feature type="transmembrane region" description="Helical" evidence="8">
    <location>
        <begin position="57"/>
        <end position="78"/>
    </location>
</feature>
<accession>A0A1H1QQD8</accession>
<dbReference type="STRING" id="117157.SAMN04489717_2107"/>
<sequence length="107" mass="10693">MAWLVLIGSGLLEAGWAVSLKLSNGFTRLVPSVVFAVCALASLAGLAWAMKQIPVGSAYAAWTGIGASVTAVIGMVFLGDGVSVLKLVSLVLIIAGVVGLNLSGAGH</sequence>
<protein>
    <submittedName>
        <fullName evidence="9">Quaternary ammonium compound-resistance protein SugE</fullName>
    </submittedName>
</protein>
<dbReference type="InterPro" id="IPR037185">
    <property type="entry name" value="EmrE-like"/>
</dbReference>
<dbReference type="GO" id="GO:0005886">
    <property type="term" value="C:plasma membrane"/>
    <property type="evidence" value="ECO:0007669"/>
    <property type="project" value="UniProtKB-SubCell"/>
</dbReference>
<keyword evidence="6 8" id="KW-0472">Membrane</keyword>
<evidence type="ECO:0000313" key="9">
    <source>
        <dbReference type="EMBL" id="SDS25606.1"/>
    </source>
</evidence>
<dbReference type="RefSeq" id="WP_092652780.1">
    <property type="nucleotide sequence ID" value="NZ_LT629732.1"/>
</dbReference>
<evidence type="ECO:0000256" key="7">
    <source>
        <dbReference type="RuleBase" id="RU003942"/>
    </source>
</evidence>
<evidence type="ECO:0000313" key="10">
    <source>
        <dbReference type="Proteomes" id="UP000198983"/>
    </source>
</evidence>
<dbReference type="FunFam" id="1.10.3730.20:FF:000001">
    <property type="entry name" value="Quaternary ammonium compound resistance transporter SugE"/>
    <property type="match status" value="1"/>
</dbReference>
<feature type="transmembrane region" description="Helical" evidence="8">
    <location>
        <begin position="84"/>
        <end position="102"/>
    </location>
</feature>
<keyword evidence="3" id="KW-1003">Cell membrane</keyword>
<dbReference type="SUPFAM" id="SSF103481">
    <property type="entry name" value="Multidrug resistance efflux transporter EmrE"/>
    <property type="match status" value="1"/>
</dbReference>
<evidence type="ECO:0000256" key="6">
    <source>
        <dbReference type="ARBA" id="ARBA00023136"/>
    </source>
</evidence>
<dbReference type="Proteomes" id="UP000198983">
    <property type="component" value="Chromosome I"/>
</dbReference>
<comment type="similarity">
    <text evidence="7">Belongs to the drug/metabolite transporter (DMT) superfamily. Small multidrug resistance (SMR) (TC 2.A.7.1) family.</text>
</comment>
<keyword evidence="2" id="KW-0813">Transport</keyword>
<dbReference type="AlphaFoldDB" id="A0A1H1QQD8"/>
<keyword evidence="5 8" id="KW-1133">Transmembrane helix</keyword>
<feature type="transmembrane region" description="Helical" evidence="8">
    <location>
        <begin position="33"/>
        <end position="50"/>
    </location>
</feature>
<dbReference type="InterPro" id="IPR000390">
    <property type="entry name" value="Small_drug/metabolite_transptr"/>
</dbReference>
<dbReference type="EMBL" id="LT629732">
    <property type="protein sequence ID" value="SDS25606.1"/>
    <property type="molecule type" value="Genomic_DNA"/>
</dbReference>
<dbReference type="PANTHER" id="PTHR30561">
    <property type="entry name" value="SMR FAMILY PROTON-DEPENDENT DRUG EFFLUX TRANSPORTER SUGE"/>
    <property type="match status" value="1"/>
</dbReference>
<dbReference type="Gene3D" id="1.10.3730.20">
    <property type="match status" value="1"/>
</dbReference>
<proteinExistence type="inferred from homology"/>
<evidence type="ECO:0000256" key="2">
    <source>
        <dbReference type="ARBA" id="ARBA00022448"/>
    </source>
</evidence>
<dbReference type="PANTHER" id="PTHR30561:SF21">
    <property type="entry name" value="MOLECULAR CHAPERONE"/>
    <property type="match status" value="1"/>
</dbReference>
<keyword evidence="10" id="KW-1185">Reference proteome</keyword>
<organism evidence="9 10">
    <name type="scientific">Actinopolymorpha singaporensis</name>
    <dbReference type="NCBI Taxonomy" id="117157"/>
    <lineage>
        <taxon>Bacteria</taxon>
        <taxon>Bacillati</taxon>
        <taxon>Actinomycetota</taxon>
        <taxon>Actinomycetes</taxon>
        <taxon>Propionibacteriales</taxon>
        <taxon>Actinopolymorphaceae</taxon>
        <taxon>Actinopolymorpha</taxon>
    </lineage>
</organism>
<evidence type="ECO:0000256" key="1">
    <source>
        <dbReference type="ARBA" id="ARBA00004651"/>
    </source>
</evidence>
<gene>
    <name evidence="9" type="ORF">SAMN04489717_2107</name>
</gene>
<evidence type="ECO:0000256" key="8">
    <source>
        <dbReference type="SAM" id="Phobius"/>
    </source>
</evidence>
<reference evidence="9 10" key="1">
    <citation type="submission" date="2016-10" db="EMBL/GenBank/DDBJ databases">
        <authorList>
            <person name="de Groot N.N."/>
        </authorList>
    </citation>
    <scope>NUCLEOTIDE SEQUENCE [LARGE SCALE GENOMIC DNA]</scope>
    <source>
        <strain evidence="9 10">DSM 22024</strain>
    </source>
</reference>
<dbReference type="OrthoDB" id="21828at2"/>
<evidence type="ECO:0000256" key="3">
    <source>
        <dbReference type="ARBA" id="ARBA00022475"/>
    </source>
</evidence>
<name>A0A1H1QQD8_9ACTN</name>
<keyword evidence="4 7" id="KW-0812">Transmembrane</keyword>